<name>B2RJQ8_PORG3</name>
<protein>
    <submittedName>
        <fullName evidence="1">Uncharacterized protein</fullName>
    </submittedName>
</protein>
<evidence type="ECO:0000313" key="1">
    <source>
        <dbReference type="EMBL" id="BAG33603.1"/>
    </source>
</evidence>
<gene>
    <name evidence="1" type="ordered locus">PGN_1084</name>
</gene>
<dbReference type="EMBL" id="AP009380">
    <property type="protein sequence ID" value="BAG33603.1"/>
    <property type="molecule type" value="Genomic_DNA"/>
</dbReference>
<dbReference type="AlphaFoldDB" id="B2RJQ8"/>
<organism evidence="1 2">
    <name type="scientific">Porphyromonas gingivalis (strain ATCC 33277 / DSM 20709 / CIP 103683 / JCM 12257 / NCTC 11834 / 2561)</name>
    <dbReference type="NCBI Taxonomy" id="431947"/>
    <lineage>
        <taxon>Bacteria</taxon>
        <taxon>Pseudomonadati</taxon>
        <taxon>Bacteroidota</taxon>
        <taxon>Bacteroidia</taxon>
        <taxon>Bacteroidales</taxon>
        <taxon>Porphyromonadaceae</taxon>
        <taxon>Porphyromonas</taxon>
    </lineage>
</organism>
<sequence>MMGAESADNRVLHRAGSKNQLTITSCIVQEARIS</sequence>
<reference evidence="1 2" key="1">
    <citation type="journal article" date="2008" name="DNA Res.">
        <title>Determination of the genome sequence of Porphyromonas gingivalis strain ATCC 33277 and genomic comparison with strain W83 revealed extensive genome rearrangements in P. gingivalis.</title>
        <authorList>
            <person name="Naito M."/>
            <person name="Hirakawa H."/>
            <person name="Yamashita A."/>
            <person name="Ohara N."/>
            <person name="Shoji M."/>
            <person name="Yukitake H."/>
            <person name="Nakayama K."/>
            <person name="Toh H."/>
            <person name="Yoshimura F."/>
            <person name="Kuhara S."/>
            <person name="Hattori M."/>
            <person name="Hayashi T."/>
            <person name="Nakayama K."/>
        </authorList>
    </citation>
    <scope>NUCLEOTIDE SEQUENCE [LARGE SCALE GENOMIC DNA]</scope>
    <source>
        <strain evidence="2">ATCC 33277 / DSM 20709 / CIP 103683 / JCM 12257 / NCTC 11834 / 2561</strain>
    </source>
</reference>
<proteinExistence type="predicted"/>
<accession>B2RJQ8</accession>
<dbReference type="KEGG" id="pgn:PGN_1084"/>
<dbReference type="Proteomes" id="UP000008842">
    <property type="component" value="Chromosome"/>
</dbReference>
<evidence type="ECO:0000313" key="2">
    <source>
        <dbReference type="Proteomes" id="UP000008842"/>
    </source>
</evidence>
<dbReference type="HOGENOM" id="CLU_216421_0_0_10"/>